<accession>A0A8S9RT32</accession>
<gene>
    <name evidence="2" type="ORF">F2Q69_00032100</name>
</gene>
<dbReference type="Gene3D" id="2.60.210.10">
    <property type="entry name" value="Apoptosis, Tumor Necrosis Factor Receptor Associated Protein 2, Chain A"/>
    <property type="match status" value="1"/>
</dbReference>
<dbReference type="PANTHER" id="PTHR46162">
    <property type="entry name" value="TRAF-LIKE FAMILY PROTEIN"/>
    <property type="match status" value="1"/>
</dbReference>
<protein>
    <recommendedName>
        <fullName evidence="1">MATH domain-containing protein</fullName>
    </recommendedName>
</protein>
<dbReference type="SUPFAM" id="SSF49599">
    <property type="entry name" value="TRAF domain-like"/>
    <property type="match status" value="1"/>
</dbReference>
<dbReference type="InterPro" id="IPR008974">
    <property type="entry name" value="TRAF-like"/>
</dbReference>
<organism evidence="2 3">
    <name type="scientific">Brassica cretica</name>
    <name type="common">Mustard</name>
    <dbReference type="NCBI Taxonomy" id="69181"/>
    <lineage>
        <taxon>Eukaryota</taxon>
        <taxon>Viridiplantae</taxon>
        <taxon>Streptophyta</taxon>
        <taxon>Embryophyta</taxon>
        <taxon>Tracheophyta</taxon>
        <taxon>Spermatophyta</taxon>
        <taxon>Magnoliopsida</taxon>
        <taxon>eudicotyledons</taxon>
        <taxon>Gunneridae</taxon>
        <taxon>Pentapetalae</taxon>
        <taxon>rosids</taxon>
        <taxon>malvids</taxon>
        <taxon>Brassicales</taxon>
        <taxon>Brassicaceae</taxon>
        <taxon>Brassiceae</taxon>
        <taxon>Brassica</taxon>
    </lineage>
</organism>
<dbReference type="PROSITE" id="PS50144">
    <property type="entry name" value="MATH"/>
    <property type="match status" value="1"/>
</dbReference>
<dbReference type="Pfam" id="PF22486">
    <property type="entry name" value="MATH_2"/>
    <property type="match status" value="1"/>
</dbReference>
<evidence type="ECO:0000259" key="1">
    <source>
        <dbReference type="PROSITE" id="PS50144"/>
    </source>
</evidence>
<dbReference type="InterPro" id="IPR002083">
    <property type="entry name" value="MATH/TRAF_dom"/>
</dbReference>
<dbReference type="AlphaFoldDB" id="A0A8S9RT32"/>
<evidence type="ECO:0000313" key="2">
    <source>
        <dbReference type="EMBL" id="KAF3583907.1"/>
    </source>
</evidence>
<reference evidence="2" key="1">
    <citation type="submission" date="2019-12" db="EMBL/GenBank/DDBJ databases">
        <title>Genome sequencing and annotation of Brassica cretica.</title>
        <authorList>
            <person name="Studholme D.J."/>
            <person name="Sarris P."/>
        </authorList>
    </citation>
    <scope>NUCLEOTIDE SEQUENCE</scope>
    <source>
        <strain evidence="2">PFS-109/04</strain>
        <tissue evidence="2">Leaf</tissue>
    </source>
</reference>
<name>A0A8S9RT32_BRACR</name>
<feature type="domain" description="MATH" evidence="1">
    <location>
        <begin position="1"/>
        <end position="85"/>
    </location>
</feature>
<dbReference type="EMBL" id="QGKX02000088">
    <property type="protein sequence ID" value="KAF3583907.1"/>
    <property type="molecule type" value="Genomic_DNA"/>
</dbReference>
<comment type="caution">
    <text evidence="2">The sequence shown here is derived from an EMBL/GenBank/DDBJ whole genome shotgun (WGS) entry which is preliminary data.</text>
</comment>
<proteinExistence type="predicted"/>
<dbReference type="Proteomes" id="UP000712600">
    <property type="component" value="Unassembled WGS sequence"/>
</dbReference>
<dbReference type="PANTHER" id="PTHR46162:SF31">
    <property type="entry name" value="MATH DOMAIN-CONTAINING PROTEIN"/>
    <property type="match status" value="1"/>
</dbReference>
<evidence type="ECO:0000313" key="3">
    <source>
        <dbReference type="Proteomes" id="UP000712600"/>
    </source>
</evidence>
<sequence length="96" mass="11390">MSMYLILNANEKVRPSEKIYVRARLRVINQRIFSLLWTTIERPIDHWFTTPGLGWGYDEFISLDDHRDFWKGYVMGDVLIVEVEMEAISSTNYFPS</sequence>
<dbReference type="CDD" id="cd00121">
    <property type="entry name" value="MATH"/>
    <property type="match status" value="1"/>
</dbReference>